<dbReference type="RefSeq" id="WP_373654831.1">
    <property type="nucleotide sequence ID" value="NZ_JBGUAW010000002.1"/>
</dbReference>
<dbReference type="InterPro" id="IPR001789">
    <property type="entry name" value="Sig_transdc_resp-reg_receiver"/>
</dbReference>
<evidence type="ECO:0000259" key="5">
    <source>
        <dbReference type="PROSITE" id="PS50043"/>
    </source>
</evidence>
<dbReference type="Pfam" id="PF00072">
    <property type="entry name" value="Response_reg"/>
    <property type="match status" value="1"/>
</dbReference>
<dbReference type="InterPro" id="IPR000792">
    <property type="entry name" value="Tscrpt_reg_LuxR_C"/>
</dbReference>
<reference evidence="7 8" key="1">
    <citation type="submission" date="2024-08" db="EMBL/GenBank/DDBJ databases">
        <title>Whole-genome sequencing of halo(alkali)philic microorganisms from hypersaline lakes.</title>
        <authorList>
            <person name="Sorokin D.Y."/>
            <person name="Merkel A.Y."/>
            <person name="Messina E."/>
            <person name="Yakimov M."/>
        </authorList>
    </citation>
    <scope>NUCLEOTIDE SEQUENCE [LARGE SCALE GENOMIC DNA]</scope>
    <source>
        <strain evidence="7 8">Cl-TMA</strain>
    </source>
</reference>
<feature type="domain" description="Response regulatory" evidence="6">
    <location>
        <begin position="7"/>
        <end position="121"/>
    </location>
</feature>
<evidence type="ECO:0000259" key="6">
    <source>
        <dbReference type="PROSITE" id="PS50110"/>
    </source>
</evidence>
<dbReference type="SMART" id="SM00448">
    <property type="entry name" value="REC"/>
    <property type="match status" value="1"/>
</dbReference>
<dbReference type="PROSITE" id="PS50110">
    <property type="entry name" value="RESPONSE_REGULATORY"/>
    <property type="match status" value="1"/>
</dbReference>
<keyword evidence="1" id="KW-0805">Transcription regulation</keyword>
<protein>
    <submittedName>
        <fullName evidence="7">Response regulator transcription factor</fullName>
    </submittedName>
</protein>
<dbReference type="PANTHER" id="PTHR44688:SF16">
    <property type="entry name" value="DNA-BINDING TRANSCRIPTIONAL ACTIVATOR DEVR_DOSR"/>
    <property type="match status" value="1"/>
</dbReference>
<dbReference type="InterPro" id="IPR016032">
    <property type="entry name" value="Sig_transdc_resp-reg_C-effctor"/>
</dbReference>
<name>A0ABV4TSS8_9GAMM</name>
<dbReference type="SUPFAM" id="SSF52172">
    <property type="entry name" value="CheY-like"/>
    <property type="match status" value="1"/>
</dbReference>
<keyword evidence="4" id="KW-0597">Phosphoprotein</keyword>
<dbReference type="Pfam" id="PF00196">
    <property type="entry name" value="GerE"/>
    <property type="match status" value="1"/>
</dbReference>
<keyword evidence="3" id="KW-0804">Transcription</keyword>
<keyword evidence="8" id="KW-1185">Reference proteome</keyword>
<organism evidence="7 8">
    <name type="scientific">Thiohalorhabdus methylotrophus</name>
    <dbReference type="NCBI Taxonomy" id="3242694"/>
    <lineage>
        <taxon>Bacteria</taxon>
        <taxon>Pseudomonadati</taxon>
        <taxon>Pseudomonadota</taxon>
        <taxon>Gammaproteobacteria</taxon>
        <taxon>Thiohalorhabdales</taxon>
        <taxon>Thiohalorhabdaceae</taxon>
        <taxon>Thiohalorhabdus</taxon>
    </lineage>
</organism>
<dbReference type="InterPro" id="IPR011006">
    <property type="entry name" value="CheY-like_superfamily"/>
</dbReference>
<evidence type="ECO:0000256" key="1">
    <source>
        <dbReference type="ARBA" id="ARBA00023015"/>
    </source>
</evidence>
<dbReference type="PROSITE" id="PS50043">
    <property type="entry name" value="HTH_LUXR_2"/>
    <property type="match status" value="1"/>
</dbReference>
<comment type="caution">
    <text evidence="7">The sequence shown here is derived from an EMBL/GenBank/DDBJ whole genome shotgun (WGS) entry which is preliminary data.</text>
</comment>
<dbReference type="PANTHER" id="PTHR44688">
    <property type="entry name" value="DNA-BINDING TRANSCRIPTIONAL ACTIVATOR DEVR_DOSR"/>
    <property type="match status" value="1"/>
</dbReference>
<dbReference type="SMART" id="SM00421">
    <property type="entry name" value="HTH_LUXR"/>
    <property type="match status" value="1"/>
</dbReference>
<feature type="domain" description="HTH luxR-type" evidence="5">
    <location>
        <begin position="137"/>
        <end position="202"/>
    </location>
</feature>
<dbReference type="InterPro" id="IPR036388">
    <property type="entry name" value="WH-like_DNA-bd_sf"/>
</dbReference>
<dbReference type="Gene3D" id="1.10.10.10">
    <property type="entry name" value="Winged helix-like DNA-binding domain superfamily/Winged helix DNA-binding domain"/>
    <property type="match status" value="1"/>
</dbReference>
<dbReference type="Proteomes" id="UP001575181">
    <property type="component" value="Unassembled WGS sequence"/>
</dbReference>
<proteinExistence type="predicted"/>
<dbReference type="PRINTS" id="PR00038">
    <property type="entry name" value="HTHLUXR"/>
</dbReference>
<gene>
    <name evidence="7" type="ORF">ACERLL_04395</name>
</gene>
<dbReference type="CDD" id="cd17537">
    <property type="entry name" value="REC_FixJ"/>
    <property type="match status" value="1"/>
</dbReference>
<dbReference type="SUPFAM" id="SSF46894">
    <property type="entry name" value="C-terminal effector domain of the bipartite response regulators"/>
    <property type="match status" value="1"/>
</dbReference>
<evidence type="ECO:0000313" key="7">
    <source>
        <dbReference type="EMBL" id="MFA9460057.1"/>
    </source>
</evidence>
<dbReference type="EMBL" id="JBGUAW010000002">
    <property type="protein sequence ID" value="MFA9460057.1"/>
    <property type="molecule type" value="Genomic_DNA"/>
</dbReference>
<dbReference type="PROSITE" id="PS00622">
    <property type="entry name" value="HTH_LUXR_1"/>
    <property type="match status" value="1"/>
</dbReference>
<sequence>MSTGESTVFIVDDDSAALDATTALVRSVGLQAMAYSSASQFLKEYDPEWSGCLVLDVRMPEMSGLHVQDKLRERELDVPVIVLTAHGDVPVTVHAMKAGAFDFLEKPCSEEVLLDTIQRAIEQDREVRKRTQESCRLAARMENLTQREREILDQIRAGKANKVIAIELGLSERTIEAHRSRIMEKLEARSLSDLIQMILQVNPDPNSNRY</sequence>
<dbReference type="Gene3D" id="3.40.50.2300">
    <property type="match status" value="1"/>
</dbReference>
<feature type="modified residue" description="4-aspartylphosphate" evidence="4">
    <location>
        <position position="56"/>
    </location>
</feature>
<evidence type="ECO:0000256" key="4">
    <source>
        <dbReference type="PROSITE-ProRule" id="PRU00169"/>
    </source>
</evidence>
<keyword evidence="2" id="KW-0238">DNA-binding</keyword>
<accession>A0ABV4TSS8</accession>
<evidence type="ECO:0000256" key="2">
    <source>
        <dbReference type="ARBA" id="ARBA00023125"/>
    </source>
</evidence>
<evidence type="ECO:0000256" key="3">
    <source>
        <dbReference type="ARBA" id="ARBA00023163"/>
    </source>
</evidence>
<evidence type="ECO:0000313" key="8">
    <source>
        <dbReference type="Proteomes" id="UP001575181"/>
    </source>
</evidence>
<dbReference type="CDD" id="cd06170">
    <property type="entry name" value="LuxR_C_like"/>
    <property type="match status" value="1"/>
</dbReference>